<accession>A0ACC1MUC9</accession>
<organism evidence="1 2">
    <name type="scientific">Trametes sanguinea</name>
    <dbReference type="NCBI Taxonomy" id="158606"/>
    <lineage>
        <taxon>Eukaryota</taxon>
        <taxon>Fungi</taxon>
        <taxon>Dikarya</taxon>
        <taxon>Basidiomycota</taxon>
        <taxon>Agaricomycotina</taxon>
        <taxon>Agaricomycetes</taxon>
        <taxon>Polyporales</taxon>
        <taxon>Polyporaceae</taxon>
        <taxon>Trametes</taxon>
    </lineage>
</organism>
<proteinExistence type="predicted"/>
<name>A0ACC1MUC9_9APHY</name>
<dbReference type="Proteomes" id="UP001144978">
    <property type="component" value="Unassembled WGS sequence"/>
</dbReference>
<gene>
    <name evidence="1" type="ORF">NUW54_g12762</name>
</gene>
<sequence length="193" mass="20239">MNRLAQPGARSLPYFLLCREMGARAVDGMVKGRILDLRWTDPVSRELTDPLRASMRVRESIRAQLGGRNAAAGSSGTAVNEPGLAMGAGAGSAMGAEGEADGEVGGVYGSEEDMVPMTDEEVLRAHERLMDGPPAQRTRCGGGRGGARAEVGTDLADHAGTPCARSCKSTTTTTMTTGPRRSTRLCLKSRSTD</sequence>
<evidence type="ECO:0000313" key="2">
    <source>
        <dbReference type="Proteomes" id="UP001144978"/>
    </source>
</evidence>
<keyword evidence="2" id="KW-1185">Reference proteome</keyword>
<dbReference type="EMBL" id="JANSHE010005581">
    <property type="protein sequence ID" value="KAJ2970279.1"/>
    <property type="molecule type" value="Genomic_DNA"/>
</dbReference>
<protein>
    <submittedName>
        <fullName evidence="1">Uncharacterized protein</fullName>
    </submittedName>
</protein>
<reference evidence="1" key="1">
    <citation type="submission" date="2022-08" db="EMBL/GenBank/DDBJ databases">
        <title>Genome Sequence of Pycnoporus sanguineus.</title>
        <authorList>
            <person name="Buettner E."/>
        </authorList>
    </citation>
    <scope>NUCLEOTIDE SEQUENCE</scope>
    <source>
        <strain evidence="1">CG-C14</strain>
    </source>
</reference>
<comment type="caution">
    <text evidence="1">The sequence shown here is derived from an EMBL/GenBank/DDBJ whole genome shotgun (WGS) entry which is preliminary data.</text>
</comment>
<evidence type="ECO:0000313" key="1">
    <source>
        <dbReference type="EMBL" id="KAJ2970279.1"/>
    </source>
</evidence>